<proteinExistence type="predicted"/>
<protein>
    <submittedName>
        <fullName evidence="2">Uncharacterized protein</fullName>
    </submittedName>
</protein>
<evidence type="ECO:0000256" key="1">
    <source>
        <dbReference type="SAM" id="MobiDB-lite"/>
    </source>
</evidence>
<dbReference type="Proteomes" id="UP001597277">
    <property type="component" value="Unassembled WGS sequence"/>
</dbReference>
<gene>
    <name evidence="2" type="ORF">ACFSE6_06345</name>
</gene>
<dbReference type="RefSeq" id="WP_388003691.1">
    <property type="nucleotide sequence ID" value="NZ_JBHUEE010000002.1"/>
</dbReference>
<name>A0ABW4L5U1_9MICO</name>
<feature type="region of interest" description="Disordered" evidence="1">
    <location>
        <begin position="1"/>
        <end position="42"/>
    </location>
</feature>
<evidence type="ECO:0000313" key="2">
    <source>
        <dbReference type="EMBL" id="MFD1717446.1"/>
    </source>
</evidence>
<reference evidence="3" key="1">
    <citation type="journal article" date="2019" name="Int. J. Syst. Evol. Microbiol.">
        <title>The Global Catalogue of Microorganisms (GCM) 10K type strain sequencing project: providing services to taxonomists for standard genome sequencing and annotation.</title>
        <authorList>
            <consortium name="The Broad Institute Genomics Platform"/>
            <consortium name="The Broad Institute Genome Sequencing Center for Infectious Disease"/>
            <person name="Wu L."/>
            <person name="Ma J."/>
        </authorList>
    </citation>
    <scope>NUCLEOTIDE SEQUENCE [LARGE SCALE GENOMIC DNA]</scope>
    <source>
        <strain evidence="3">JCM 17130</strain>
    </source>
</reference>
<evidence type="ECO:0000313" key="3">
    <source>
        <dbReference type="Proteomes" id="UP001597277"/>
    </source>
</evidence>
<accession>A0ABW4L5U1</accession>
<feature type="compositionally biased region" description="Basic and acidic residues" evidence="1">
    <location>
        <begin position="9"/>
        <end position="19"/>
    </location>
</feature>
<comment type="caution">
    <text evidence="2">The sequence shown here is derived from an EMBL/GenBank/DDBJ whole genome shotgun (WGS) entry which is preliminary data.</text>
</comment>
<sequence>MSANQIDDLLERSDREMDAMGHPSLATDDLYDEHGPPAVPPG</sequence>
<keyword evidence="3" id="KW-1185">Reference proteome</keyword>
<dbReference type="EMBL" id="JBHUEE010000002">
    <property type="protein sequence ID" value="MFD1717446.1"/>
    <property type="molecule type" value="Genomic_DNA"/>
</dbReference>
<organism evidence="2 3">
    <name type="scientific">Georgenia deserti</name>
    <dbReference type="NCBI Taxonomy" id="2093781"/>
    <lineage>
        <taxon>Bacteria</taxon>
        <taxon>Bacillati</taxon>
        <taxon>Actinomycetota</taxon>
        <taxon>Actinomycetes</taxon>
        <taxon>Micrococcales</taxon>
        <taxon>Bogoriellaceae</taxon>
        <taxon>Georgenia</taxon>
    </lineage>
</organism>